<feature type="domain" description="Glycoside hydrolase family 65 central catalytic" evidence="6">
    <location>
        <begin position="348"/>
        <end position="741"/>
    </location>
</feature>
<evidence type="ECO:0000256" key="2">
    <source>
        <dbReference type="ARBA" id="ARBA00022676"/>
    </source>
</evidence>
<dbReference type="InterPro" id="IPR008928">
    <property type="entry name" value="6-hairpin_glycosidase_sf"/>
</dbReference>
<protein>
    <submittedName>
        <fullName evidence="8">Glycoside hydrolase family 65 protein</fullName>
    </submittedName>
</protein>
<evidence type="ECO:0000256" key="5">
    <source>
        <dbReference type="SAM" id="MobiDB-lite"/>
    </source>
</evidence>
<dbReference type="PIRSF" id="PIRSF036289">
    <property type="entry name" value="Glycosyl_hydrolase_malt_phosph"/>
    <property type="match status" value="1"/>
</dbReference>
<evidence type="ECO:0000256" key="3">
    <source>
        <dbReference type="ARBA" id="ARBA00022679"/>
    </source>
</evidence>
<evidence type="ECO:0000259" key="7">
    <source>
        <dbReference type="Pfam" id="PF03636"/>
    </source>
</evidence>
<feature type="domain" description="Glycoside hydrolase family 65 N-terminal" evidence="7">
    <location>
        <begin position="43"/>
        <end position="290"/>
    </location>
</feature>
<dbReference type="GO" id="GO:0030246">
    <property type="term" value="F:carbohydrate binding"/>
    <property type="evidence" value="ECO:0007669"/>
    <property type="project" value="InterPro"/>
</dbReference>
<comment type="caution">
    <text evidence="8">The sequence shown here is derived from an EMBL/GenBank/DDBJ whole genome shotgun (WGS) entry which is preliminary data.</text>
</comment>
<evidence type="ECO:0000256" key="1">
    <source>
        <dbReference type="ARBA" id="ARBA00006768"/>
    </source>
</evidence>
<feature type="active site" description="Proton donor" evidence="4">
    <location>
        <position position="522"/>
    </location>
</feature>
<dbReference type="InterPro" id="IPR011013">
    <property type="entry name" value="Gal_mutarotase_sf_dom"/>
</dbReference>
<keyword evidence="9" id="KW-1185">Reference proteome</keyword>
<dbReference type="InterPro" id="IPR017045">
    <property type="entry name" value="Malt_Pase/Glycosyl_Hdrlase"/>
</dbReference>
<gene>
    <name evidence="8" type="ORF">E0493_14280</name>
</gene>
<reference evidence="8 9" key="1">
    <citation type="submission" date="2019-03" db="EMBL/GenBank/DDBJ databases">
        <title>Roseomonas sp. a novel Roseomonas species isolated from Sea whip Gorgonian.</title>
        <authorList>
            <person name="Li F."/>
            <person name="Pan X."/>
            <person name="Huang S."/>
            <person name="Li Z."/>
            <person name="Meng B."/>
        </authorList>
    </citation>
    <scope>NUCLEOTIDE SEQUENCE [LARGE SCALE GENOMIC DNA]</scope>
    <source>
        <strain evidence="8 9">M0104</strain>
    </source>
</reference>
<dbReference type="Pfam" id="PF03632">
    <property type="entry name" value="Glyco_hydro_65m"/>
    <property type="match status" value="1"/>
</dbReference>
<dbReference type="InterPro" id="IPR037018">
    <property type="entry name" value="GH65_N"/>
</dbReference>
<dbReference type="PANTHER" id="PTHR11051:SF8">
    <property type="entry name" value="PROTEIN-GLUCOSYLGALACTOSYLHYDROXYLYSINE GLUCOSIDASE"/>
    <property type="match status" value="1"/>
</dbReference>
<proteinExistence type="inferred from homology"/>
<dbReference type="GO" id="GO:0005975">
    <property type="term" value="P:carbohydrate metabolic process"/>
    <property type="evidence" value="ECO:0007669"/>
    <property type="project" value="InterPro"/>
</dbReference>
<dbReference type="InterPro" id="IPR012341">
    <property type="entry name" value="6hp_glycosidase-like_sf"/>
</dbReference>
<dbReference type="InterPro" id="IPR005196">
    <property type="entry name" value="Glyco_hydro_65_N"/>
</dbReference>
<dbReference type="GO" id="GO:0004553">
    <property type="term" value="F:hydrolase activity, hydrolyzing O-glycosyl compounds"/>
    <property type="evidence" value="ECO:0007669"/>
    <property type="project" value="TreeGrafter"/>
</dbReference>
<dbReference type="SUPFAM" id="SSF74650">
    <property type="entry name" value="Galactose mutarotase-like"/>
    <property type="match status" value="1"/>
</dbReference>
<evidence type="ECO:0000313" key="9">
    <source>
        <dbReference type="Proteomes" id="UP000460715"/>
    </source>
</evidence>
<dbReference type="Gene3D" id="1.50.10.10">
    <property type="match status" value="1"/>
</dbReference>
<accession>A0A845BCC4</accession>
<evidence type="ECO:0000313" key="8">
    <source>
        <dbReference type="EMBL" id="MXP64515.1"/>
    </source>
</evidence>
<dbReference type="SUPFAM" id="SSF48208">
    <property type="entry name" value="Six-hairpin glycosidases"/>
    <property type="match status" value="1"/>
</dbReference>
<evidence type="ECO:0000259" key="6">
    <source>
        <dbReference type="Pfam" id="PF03632"/>
    </source>
</evidence>
<dbReference type="GO" id="GO:0016757">
    <property type="term" value="F:glycosyltransferase activity"/>
    <property type="evidence" value="ECO:0007669"/>
    <property type="project" value="UniProtKB-KW"/>
</dbReference>
<evidence type="ECO:0000256" key="4">
    <source>
        <dbReference type="PIRSR" id="PIRSR036289-50"/>
    </source>
</evidence>
<keyword evidence="3" id="KW-0808">Transferase</keyword>
<dbReference type="AlphaFoldDB" id="A0A845BCC4"/>
<organism evidence="8 9">
    <name type="scientific">Teichococcus coralli</name>
    <dbReference type="NCBI Taxonomy" id="2545983"/>
    <lineage>
        <taxon>Bacteria</taxon>
        <taxon>Pseudomonadati</taxon>
        <taxon>Pseudomonadota</taxon>
        <taxon>Alphaproteobacteria</taxon>
        <taxon>Acetobacterales</taxon>
        <taxon>Roseomonadaceae</taxon>
        <taxon>Roseomonas</taxon>
    </lineage>
</organism>
<feature type="compositionally biased region" description="Basic residues" evidence="5">
    <location>
        <begin position="1"/>
        <end position="25"/>
    </location>
</feature>
<dbReference type="Gene3D" id="2.70.98.40">
    <property type="entry name" value="Glycoside hydrolase, family 65, N-terminal domain"/>
    <property type="match status" value="1"/>
</dbReference>
<keyword evidence="8" id="KW-0378">Hydrolase</keyword>
<dbReference type="Pfam" id="PF03636">
    <property type="entry name" value="Glyco_hydro_65N"/>
    <property type="match status" value="1"/>
</dbReference>
<keyword evidence="2" id="KW-0328">Glycosyltransferase</keyword>
<dbReference type="PANTHER" id="PTHR11051">
    <property type="entry name" value="GLYCOSYL HYDROLASE-RELATED"/>
    <property type="match status" value="1"/>
</dbReference>
<dbReference type="Proteomes" id="UP000460715">
    <property type="component" value="Unassembled WGS sequence"/>
</dbReference>
<name>A0A845BCC4_9PROT</name>
<sequence length="826" mass="91099">MARRRPMRRATARKPWRPGWRRRSGRSGQADMAGGHRWDVVFDHYAPEDERRRETLLALGNGVLLVRATAPWAAADGTHYPGTYRAGLYDRLTDRIEGEEAANESVPNLPNWLPLTFRIADGEGWFRFGRMELLDYRHALDMRHGLTCRMLRLRDASGRITRLRELRLVSMARPHLAALRLELTPENWSGAVAFHGGIDGGVANTNVASDRRHDGRHLTEQQGERAAPGLLLLRARTRQSRIGIGIATRTTLEAGATFATSAALPFGIAESLGATAWEGEALAVEKVAAIRCDLDGAADEPGTAALAELRAAPGFAALAVEQAAAWAPLRASIGLRAARAPLDRALGFHGFHLLQTASPHAAAMDAGFPARGWQEAYRGQIFWEDCLVLPFLELRFPATARAALLYRWRRLEAARQAARLLGYRGAMFPWRSARDGSEQTPRFQFNDLSGGWTRDHTHLERHVGAAIAQAAWRYVLASGDEAFLEAHGAELILEIARFWASIARHDPSTGRYHIRGVVGPDEYHLRYPGAAQPGIDDNAYTNVMAARSLTLAPAVLERLSPARRAALCRQLRLGTEELAGWDHISRRIALPFRQDGTIDQFAGFERLRPFDIGGFMAAHPGQRVDHVLAARGDSVDAYAVAKQADLLMLPHTLPHGELQRLLAHLGHAMDDTLLRRTLEVHLPHHMHDSSLSRAACAGALARLDPARSWSFFRHMLRSDPEQAASSSTAEGAHLGAMACAIDVLQRHYLGLRVQADALALDPAPPSQLGPVRMRFRCRFGMFELHWSGEALRLCGAPDNVATALVRYQGEERRLAPGATLEFPVTA</sequence>
<dbReference type="InterPro" id="IPR005195">
    <property type="entry name" value="Glyco_hydro_65_M"/>
</dbReference>
<dbReference type="EMBL" id="SNVJ01000012">
    <property type="protein sequence ID" value="MXP64515.1"/>
    <property type="molecule type" value="Genomic_DNA"/>
</dbReference>
<comment type="similarity">
    <text evidence="1">Belongs to the glycosyl hydrolase 65 family.</text>
</comment>
<feature type="region of interest" description="Disordered" evidence="5">
    <location>
        <begin position="1"/>
        <end position="32"/>
    </location>
</feature>